<dbReference type="GO" id="GO:0006260">
    <property type="term" value="P:DNA replication"/>
    <property type="evidence" value="ECO:0007669"/>
    <property type="project" value="UniProtKB-UniRule"/>
</dbReference>
<evidence type="ECO:0000313" key="8">
    <source>
        <dbReference type="EMBL" id="OUR92947.1"/>
    </source>
</evidence>
<comment type="function">
    <text evidence="6">The RecF protein is involved in DNA metabolism; it is required for DNA replication and normal SOS inducibility. RecF binds preferentially to single-stranded, linear DNA. It also seems to bind ATP.</text>
</comment>
<dbReference type="GO" id="GO:0005737">
    <property type="term" value="C:cytoplasm"/>
    <property type="evidence" value="ECO:0007669"/>
    <property type="project" value="UniProtKB-SubCell"/>
</dbReference>
<dbReference type="PANTHER" id="PTHR32182">
    <property type="entry name" value="DNA REPLICATION AND REPAIR PROTEIN RECF"/>
    <property type="match status" value="1"/>
</dbReference>
<name>A0A1Y5F1F3_9BACT</name>
<dbReference type="GO" id="GO:0003697">
    <property type="term" value="F:single-stranded DNA binding"/>
    <property type="evidence" value="ECO:0007669"/>
    <property type="project" value="UniProtKB-UniRule"/>
</dbReference>
<organism evidence="8 9">
    <name type="scientific">Halobacteriovorax marinus</name>
    <dbReference type="NCBI Taxonomy" id="97084"/>
    <lineage>
        <taxon>Bacteria</taxon>
        <taxon>Pseudomonadati</taxon>
        <taxon>Bdellovibrionota</taxon>
        <taxon>Bacteriovoracia</taxon>
        <taxon>Bacteriovoracales</taxon>
        <taxon>Halobacteriovoraceae</taxon>
        <taxon>Halobacteriovorax</taxon>
    </lineage>
</organism>
<protein>
    <recommendedName>
        <fullName evidence="6">DNA replication and repair protein RecF</fullName>
    </recommendedName>
</protein>
<keyword evidence="3 6" id="KW-0547">Nucleotide-binding</keyword>
<dbReference type="InterPro" id="IPR027417">
    <property type="entry name" value="P-loop_NTPase"/>
</dbReference>
<keyword evidence="6" id="KW-0227">DNA damage</keyword>
<keyword evidence="5 6" id="KW-0238">DNA-binding</keyword>
<dbReference type="HAMAP" id="MF_00365">
    <property type="entry name" value="RecF"/>
    <property type="match status" value="1"/>
</dbReference>
<dbReference type="GO" id="GO:0006302">
    <property type="term" value="P:double-strand break repair"/>
    <property type="evidence" value="ECO:0007669"/>
    <property type="project" value="TreeGrafter"/>
</dbReference>
<accession>A0A1Y5F1F3</accession>
<dbReference type="EMBL" id="MAAO01000016">
    <property type="protein sequence ID" value="OUR92947.1"/>
    <property type="molecule type" value="Genomic_DNA"/>
</dbReference>
<dbReference type="InterPro" id="IPR001238">
    <property type="entry name" value="DNA-binding_RecF"/>
</dbReference>
<proteinExistence type="inferred from homology"/>
<evidence type="ECO:0000256" key="4">
    <source>
        <dbReference type="ARBA" id="ARBA00022840"/>
    </source>
</evidence>
<comment type="subcellular location">
    <subcellularLocation>
        <location evidence="6">Cytoplasm</location>
    </subcellularLocation>
</comment>
<dbReference type="AlphaFoldDB" id="A0A1Y5F1F3"/>
<dbReference type="Proteomes" id="UP000196531">
    <property type="component" value="Unassembled WGS sequence"/>
</dbReference>
<dbReference type="Gene3D" id="3.40.50.300">
    <property type="entry name" value="P-loop containing nucleotide triphosphate hydrolases"/>
    <property type="match status" value="1"/>
</dbReference>
<dbReference type="PANTHER" id="PTHR32182:SF0">
    <property type="entry name" value="DNA REPLICATION AND REPAIR PROTEIN RECF"/>
    <property type="match status" value="1"/>
</dbReference>
<evidence type="ECO:0000313" key="9">
    <source>
        <dbReference type="Proteomes" id="UP000196531"/>
    </source>
</evidence>
<dbReference type="Pfam" id="PF02463">
    <property type="entry name" value="SMC_N"/>
    <property type="match status" value="1"/>
</dbReference>
<evidence type="ECO:0000256" key="5">
    <source>
        <dbReference type="ARBA" id="ARBA00023125"/>
    </source>
</evidence>
<evidence type="ECO:0000259" key="7">
    <source>
        <dbReference type="Pfam" id="PF02463"/>
    </source>
</evidence>
<sequence>MQSFKISKLQVTNFRNLQPDIINFNSGINCILGENGNGKTNILEAIHVISLRKSFRKNASFPQYLGIDCEQPEIIFSSVFLDNDNHKLSVSGKMNNDSSSWFVDGQPMKRKLDLKTVFINPFDSYAFHNTSSFRRQWMDQHISQLNPVYKKTLSRYTSSLRFRNSLLSKKPPHFRNQINAIDIELAKSSFALTNFRIQFLKEMEGFCTNTFKEIFSEEHTLKVTLDTRVMGMSEEDIFNMLQSRIQKDEIVGHTTYGVHKDDYVLLFDGLNSFEYCSLGQQKMSYLSLLFAYVELFWYKFTSFPMVLIDDVSGELDRHRWQRLIDYLEKSSFQVLITTANEKFKEELERIEGANKIYVQSGSITNLN</sequence>
<feature type="binding site" evidence="6">
    <location>
        <begin position="33"/>
        <end position="40"/>
    </location>
    <ligand>
        <name>ATP</name>
        <dbReference type="ChEBI" id="CHEBI:30616"/>
    </ligand>
</feature>
<dbReference type="GO" id="GO:0000731">
    <property type="term" value="P:DNA synthesis involved in DNA repair"/>
    <property type="evidence" value="ECO:0007669"/>
    <property type="project" value="TreeGrafter"/>
</dbReference>
<reference evidence="9" key="1">
    <citation type="journal article" date="2017" name="Proc. Natl. Acad. Sci. U.S.A.">
        <title>Simulation of Deepwater Horizon oil plume reveals substrate specialization within a complex community of hydrocarbon-degraders.</title>
        <authorList>
            <person name="Hu P."/>
            <person name="Dubinsky E.A."/>
            <person name="Probst A.J."/>
            <person name="Wang J."/>
            <person name="Sieber C.M.K."/>
            <person name="Tom L.M."/>
            <person name="Gardinali P."/>
            <person name="Banfield J.F."/>
            <person name="Atlas R.M."/>
            <person name="Andersen G.L."/>
        </authorList>
    </citation>
    <scope>NUCLEOTIDE SEQUENCE [LARGE SCALE GENOMIC DNA]</scope>
</reference>
<dbReference type="NCBIfam" id="TIGR00611">
    <property type="entry name" value="recf"/>
    <property type="match status" value="1"/>
</dbReference>
<evidence type="ECO:0000256" key="2">
    <source>
        <dbReference type="ARBA" id="ARBA00022705"/>
    </source>
</evidence>
<feature type="domain" description="RecF/RecN/SMC N-terminal" evidence="7">
    <location>
        <begin position="6"/>
        <end position="353"/>
    </location>
</feature>
<keyword evidence="6" id="KW-0742">SOS response</keyword>
<dbReference type="SUPFAM" id="SSF52540">
    <property type="entry name" value="P-loop containing nucleoside triphosphate hydrolases"/>
    <property type="match status" value="1"/>
</dbReference>
<evidence type="ECO:0000256" key="1">
    <source>
        <dbReference type="ARBA" id="ARBA00022490"/>
    </source>
</evidence>
<dbReference type="GO" id="GO:0005524">
    <property type="term" value="F:ATP binding"/>
    <property type="evidence" value="ECO:0007669"/>
    <property type="project" value="UniProtKB-UniRule"/>
</dbReference>
<comment type="caution">
    <text evidence="8">The sequence shown here is derived from an EMBL/GenBank/DDBJ whole genome shotgun (WGS) entry which is preliminary data.</text>
</comment>
<gene>
    <name evidence="6" type="primary">recF</name>
    <name evidence="8" type="ORF">A9Q84_20780</name>
</gene>
<keyword evidence="6" id="KW-0234">DNA repair</keyword>
<dbReference type="GO" id="GO:0009432">
    <property type="term" value="P:SOS response"/>
    <property type="evidence" value="ECO:0007669"/>
    <property type="project" value="UniProtKB-UniRule"/>
</dbReference>
<dbReference type="InterPro" id="IPR042174">
    <property type="entry name" value="RecF_2"/>
</dbReference>
<keyword evidence="4 6" id="KW-0067">ATP-binding</keyword>
<evidence type="ECO:0000256" key="3">
    <source>
        <dbReference type="ARBA" id="ARBA00022741"/>
    </source>
</evidence>
<keyword evidence="1 6" id="KW-0963">Cytoplasm</keyword>
<dbReference type="InterPro" id="IPR003395">
    <property type="entry name" value="RecF/RecN/SMC_N"/>
</dbReference>
<evidence type="ECO:0000256" key="6">
    <source>
        <dbReference type="HAMAP-Rule" id="MF_00365"/>
    </source>
</evidence>
<dbReference type="Gene3D" id="1.20.1050.90">
    <property type="entry name" value="RecF/RecN/SMC, N-terminal domain"/>
    <property type="match status" value="1"/>
</dbReference>
<keyword evidence="2 6" id="KW-0235">DNA replication</keyword>
<comment type="similarity">
    <text evidence="6">Belongs to the RecF family.</text>
</comment>